<organism evidence="2 3">
    <name type="scientific">Trichloromonas acetexigens</name>
    <dbReference type="NCBI Taxonomy" id="38815"/>
    <lineage>
        <taxon>Bacteria</taxon>
        <taxon>Pseudomonadati</taxon>
        <taxon>Thermodesulfobacteriota</taxon>
        <taxon>Desulfuromonadia</taxon>
        <taxon>Desulfuromonadales</taxon>
        <taxon>Trichloromonadaceae</taxon>
        <taxon>Trichloromonas</taxon>
    </lineage>
</organism>
<gene>
    <name evidence="2" type="ORF">FL622_11475</name>
</gene>
<dbReference type="Pfam" id="PF21349">
    <property type="entry name" value="RUBY_RBDX"/>
    <property type="match status" value="1"/>
</dbReference>
<reference evidence="2 3" key="1">
    <citation type="submission" date="2019-07" db="EMBL/GenBank/DDBJ databases">
        <title>Insights of Desulfuromonas acetexigens electromicrobiology.</title>
        <authorList>
            <person name="Katuri K."/>
            <person name="Sapireddy V."/>
            <person name="Shaw D.R."/>
            <person name="Saikaly P."/>
        </authorList>
    </citation>
    <scope>NUCLEOTIDE SEQUENCE [LARGE SCALE GENOMIC DNA]</scope>
    <source>
        <strain evidence="2 3">2873</strain>
    </source>
</reference>
<dbReference type="GO" id="GO:0005506">
    <property type="term" value="F:iron ion binding"/>
    <property type="evidence" value="ECO:0007669"/>
    <property type="project" value="InterPro"/>
</dbReference>
<proteinExistence type="predicted"/>
<dbReference type="InterPro" id="IPR048574">
    <property type="entry name" value="RUBY_RBDX"/>
</dbReference>
<evidence type="ECO:0000313" key="2">
    <source>
        <dbReference type="EMBL" id="TRO80249.1"/>
    </source>
</evidence>
<dbReference type="EMBL" id="VJVV01000008">
    <property type="protein sequence ID" value="TRO80249.1"/>
    <property type="molecule type" value="Genomic_DNA"/>
</dbReference>
<comment type="caution">
    <text evidence="2">The sequence shown here is derived from an EMBL/GenBank/DDBJ whole genome shotgun (WGS) entry which is preliminary data.</text>
</comment>
<keyword evidence="3" id="KW-1185">Reference proteome</keyword>
<dbReference type="AlphaFoldDB" id="A0A550JAG3"/>
<dbReference type="InterPro" id="IPR024934">
    <property type="entry name" value="Rubredoxin-like_dom"/>
</dbReference>
<dbReference type="PROSITE" id="PS50903">
    <property type="entry name" value="RUBREDOXIN_LIKE"/>
    <property type="match status" value="1"/>
</dbReference>
<protein>
    <submittedName>
        <fullName evidence="2">Rubredoxin</fullName>
    </submittedName>
</protein>
<evidence type="ECO:0000313" key="3">
    <source>
        <dbReference type="Proteomes" id="UP000317155"/>
    </source>
</evidence>
<dbReference type="SUPFAM" id="SSF57802">
    <property type="entry name" value="Rubredoxin-like"/>
    <property type="match status" value="1"/>
</dbReference>
<dbReference type="Gene3D" id="2.20.28.10">
    <property type="match status" value="1"/>
</dbReference>
<name>A0A550JAG3_9BACT</name>
<sequence>MKKWRCVICDYIHEGSEPPDTCPECGAGKDNFEEVEE</sequence>
<dbReference type="RefSeq" id="WP_092058432.1">
    <property type="nucleotide sequence ID" value="NZ_FOJJ01000040.1"/>
</dbReference>
<feature type="domain" description="Rubredoxin-like" evidence="1">
    <location>
        <begin position="1"/>
        <end position="35"/>
    </location>
</feature>
<dbReference type="OrthoDB" id="9799749at2"/>
<dbReference type="Proteomes" id="UP000317155">
    <property type="component" value="Unassembled WGS sequence"/>
</dbReference>
<evidence type="ECO:0000259" key="1">
    <source>
        <dbReference type="PROSITE" id="PS50903"/>
    </source>
</evidence>
<accession>A0A550JAG3</accession>